<evidence type="ECO:0000256" key="1">
    <source>
        <dbReference type="SAM" id="Phobius"/>
    </source>
</evidence>
<dbReference type="GeneID" id="89230573"/>
<feature type="transmembrane region" description="Helical" evidence="1">
    <location>
        <begin position="12"/>
        <end position="33"/>
    </location>
</feature>
<protein>
    <submittedName>
        <fullName evidence="2">Uncharacterized protein</fullName>
    </submittedName>
</protein>
<accession>A0AA96ZWF7</accession>
<keyword evidence="1" id="KW-0812">Transmembrane</keyword>
<evidence type="ECO:0000313" key="3">
    <source>
        <dbReference type="Proteomes" id="UP001303587"/>
    </source>
</evidence>
<dbReference type="AlphaFoldDB" id="A0AA96ZWF7"/>
<keyword evidence="1" id="KW-1133">Transmembrane helix</keyword>
<dbReference type="RefSeq" id="WP_338102256.1">
    <property type="nucleotide sequence ID" value="NZ_CP131060.1"/>
</dbReference>
<dbReference type="EMBL" id="CP131060">
    <property type="protein sequence ID" value="WNY25912.1"/>
    <property type="molecule type" value="Genomic_DNA"/>
</dbReference>
<keyword evidence="1" id="KW-0472">Membrane</keyword>
<dbReference type="Proteomes" id="UP001303587">
    <property type="component" value="Chromosome"/>
</dbReference>
<reference evidence="2 3" key="1">
    <citation type="submission" date="2023-07" db="EMBL/GenBank/DDBJ databases">
        <title>Closed genoem sequence of Methanosarcinaceae archaeon Ac7.</title>
        <authorList>
            <person name="Poehlein A."/>
            <person name="Protasov E."/>
            <person name="Platt K."/>
            <person name="Reeh H."/>
            <person name="Daniel R."/>
            <person name="Brune A."/>
        </authorList>
    </citation>
    <scope>NUCLEOTIDE SEQUENCE [LARGE SCALE GENOMIC DNA]</scope>
    <source>
        <strain evidence="2 3">Ac7</strain>
    </source>
</reference>
<organism evidence="2 3">
    <name type="scientific">Methanolapillus millepedarum</name>
    <dbReference type="NCBI Taxonomy" id="3028296"/>
    <lineage>
        <taxon>Archaea</taxon>
        <taxon>Methanobacteriati</taxon>
        <taxon>Methanobacteriota</taxon>
        <taxon>Stenosarchaea group</taxon>
        <taxon>Methanomicrobia</taxon>
        <taxon>Methanosarcinales</taxon>
        <taxon>Methanosarcinaceae</taxon>
        <taxon>Methanolapillus</taxon>
    </lineage>
</organism>
<proteinExistence type="predicted"/>
<keyword evidence="3" id="KW-1185">Reference proteome</keyword>
<name>A0AA96ZWF7_9EURY</name>
<gene>
    <name evidence="2" type="ORF">MsAc7_14770</name>
</gene>
<evidence type="ECO:0000313" key="2">
    <source>
        <dbReference type="EMBL" id="WNY25912.1"/>
    </source>
</evidence>
<sequence>MDLTYESTMALFMAFIMTIVPLLIFLVLLYFVIKKAVRDGWIEAESKNKK</sequence>